<dbReference type="InterPro" id="IPR056884">
    <property type="entry name" value="NPHP3-like_N"/>
</dbReference>
<feature type="domain" description="Nephrocystin 3-like N-terminal" evidence="3">
    <location>
        <begin position="197"/>
        <end position="372"/>
    </location>
</feature>
<dbReference type="Pfam" id="PF00023">
    <property type="entry name" value="Ank"/>
    <property type="match status" value="1"/>
</dbReference>
<feature type="repeat" description="ANK" evidence="2">
    <location>
        <begin position="1093"/>
        <end position="1125"/>
    </location>
</feature>
<protein>
    <recommendedName>
        <fullName evidence="3">Nephrocystin 3-like N-terminal domain-containing protein</fullName>
    </recommendedName>
</protein>
<dbReference type="SMART" id="SM00248">
    <property type="entry name" value="ANK"/>
    <property type="match status" value="12"/>
</dbReference>
<feature type="repeat" description="ANK" evidence="2">
    <location>
        <begin position="1126"/>
        <end position="1158"/>
    </location>
</feature>
<dbReference type="InterPro" id="IPR002110">
    <property type="entry name" value="Ankyrin_rpt"/>
</dbReference>
<proteinExistence type="predicted"/>
<dbReference type="PANTHER" id="PTHR10039:SF5">
    <property type="entry name" value="NACHT DOMAIN-CONTAINING PROTEIN"/>
    <property type="match status" value="1"/>
</dbReference>
<dbReference type="SUPFAM" id="SSF48403">
    <property type="entry name" value="Ankyrin repeat"/>
    <property type="match status" value="3"/>
</dbReference>
<dbReference type="PROSITE" id="PS50088">
    <property type="entry name" value="ANK_REPEAT"/>
    <property type="match status" value="7"/>
</dbReference>
<feature type="repeat" description="ANK" evidence="2">
    <location>
        <begin position="985"/>
        <end position="1010"/>
    </location>
</feature>
<dbReference type="PANTHER" id="PTHR10039">
    <property type="entry name" value="AMELOGENIN"/>
    <property type="match status" value="1"/>
</dbReference>
<organism evidence="4 5">
    <name type="scientific">Conoideocrella luteorostrata</name>
    <dbReference type="NCBI Taxonomy" id="1105319"/>
    <lineage>
        <taxon>Eukaryota</taxon>
        <taxon>Fungi</taxon>
        <taxon>Dikarya</taxon>
        <taxon>Ascomycota</taxon>
        <taxon>Pezizomycotina</taxon>
        <taxon>Sordariomycetes</taxon>
        <taxon>Hypocreomycetidae</taxon>
        <taxon>Hypocreales</taxon>
        <taxon>Clavicipitaceae</taxon>
        <taxon>Conoideocrella</taxon>
    </lineage>
</organism>
<dbReference type="InterPro" id="IPR036770">
    <property type="entry name" value="Ankyrin_rpt-contain_sf"/>
</dbReference>
<dbReference type="InterPro" id="IPR055530">
    <property type="entry name" value="DUF7104"/>
</dbReference>
<dbReference type="SUPFAM" id="SSF52540">
    <property type="entry name" value="P-loop containing nucleoside triphosphate hydrolases"/>
    <property type="match status" value="1"/>
</dbReference>
<dbReference type="Pfam" id="PF24883">
    <property type="entry name" value="NPHP3_N"/>
    <property type="match status" value="1"/>
</dbReference>
<sequence length="1754" mass="195335">MAEARDDKDISILTSVSGFLFFGVPHYGTAIESLVPLVCNNPNRNLLESLGKNSALLERLGNEFSNAFQTRQPPVTAFYETESSPTAEKKGDKWMLSGPPQVLVDMLSATHGSENRCPINRNHSDMVKLKHKNDEVYVRVRITLESLISRQDTLVTKAMDCGTSVRAPLSEEQKDCLRSLGFREQEHRYHDIYSAKNTCEWLFEDAQYQAWLNQPRGLFWIKGNPGVGKSVLMKFAVKMNPGEHGGLVAFFFCHGRGTLLQKTPLGVFRALLNSILEYFPKHFSSLTAKFQNREAHFGSYKEHRWDWTEGELQEAISDVLIQGTRGRPVTIFIDALDECGEDYAKYLLEFFKQLMDDVKCEEGRVKICVSSRHYPILNLLTIPAISVEEKNDKDIRLVIRERLKEINPEEKRQRIEKQILLKAQGGFQWVVLVIEMVIEESTIGIKPDKIYKKLTTTPETLEELYTNILSGVSDAENRELVNLFHWILFPERPLSTQELREALATNKNITCTTISELRSQVHWADTAGEFETYVKHISRGLVEFRTREVWEQYEPGGENWDREAQFIHQSVADYVLGKCLYRGTHCPYPTLSRIGAGHFEISRSCLNYVTLKEVSEDATHLSRGRLSARYPLAPYAVHFLFYHILEVEREGIPQHDLLALFQGEKWLQAVRAIACLWRVLDPDSTHTPMGWPFINATPMHAIVACGSKSAFDKYLESDDVQVDGRDLNGNTPLLLATRECHEEMAIILLSRSIEWQARCQEATNRNITQSEDAGQQKSYLVDVNAENEDGDTPLTIALTGNAQAIIFKLIEAGADLTCVGKGIGLVFCAIHNRNRRLLKTLIEKQVKLDGAVYFAVSELSILQRELVLEEMISELLKAGANTSKLLECGNYNRPHWDEVDGWDDGGSYDGSDWDENEHDDDAILLASQKGQMAITDLLLSHGASTTSKDRHGTYPLLAAVENGHGELTELLLRTDPAAVRLKDNHGRTALDAALANGEFEMAMLLLREGSFSVPGITFADAFIRAMKIGQLETVKAILREDSCAKLFVDDQGTMALLSALEADNEELALLLITEGHALNIDGNDIHLDDRDNITRSPLSWASEKGHDAVVRLLVGRGVNIESKDGYGITPLSWAARTGHQSIVNLLLENGADVMSRDGNGQTPLWWASVGGHESIIKMLRENCPDLEDSDGQEILRLAANDGHGAVVELPQDEVPEVKICFHENQPSVWADKDVLKAIIPLLHKRGRFIEPKNQDGQIPLSWAPKMGHETTIKLLFEIDSDIDLDNFIDPRYKSGQKLLVHAAIEGYAGVTSILLGFKEKVTIEPLEGATTSHNGKELTALLLDRREDDITMTKMMVKGAAGNYHNSKEVMALLLDSWGDKIIVTEKVAETAAGNTYTGKEVIVLLLDRQGDEITITEEVVKLAAGNVYSKRVIELLLDCRGDEITITEEVVKAAAGNEDNSGEVMALLLDRRGYEITITEEVIKAAAGNTNGKRVMELLLDCRGDEITITEEVVKAAAGNEDNSGEVMALLLDRRGYEITITEEVVKLAAGNIYSNRVMELLLDCRGDEITITEEVIKAAAGNRKGRRVIELLLDCRGDEITITEEVIKAAAGNTNGERVIELLLDCRGDEITITEEVIKAAAGNTNGKRVMELLLDRQGYEITITEEVVKAAAGNKCSGEKLMALLLDRRGYEITITEEVIKAAAGNTNGKRVMELLLDRQGYEITITEEVVKAAAGNKCSGEEIMALLLGH</sequence>
<accession>A0AAJ0CLE5</accession>
<keyword evidence="1" id="KW-0677">Repeat</keyword>
<dbReference type="Proteomes" id="UP001251528">
    <property type="component" value="Unassembled WGS sequence"/>
</dbReference>
<reference evidence="4" key="1">
    <citation type="submission" date="2023-06" db="EMBL/GenBank/DDBJ databases">
        <title>Conoideocrella luteorostrata (Hypocreales: Clavicipitaceae), a potential biocontrol fungus for elongate hemlock scale in United States Christmas tree production areas.</title>
        <authorList>
            <person name="Barrett H."/>
            <person name="Lovett B."/>
            <person name="Macias A.M."/>
            <person name="Stajich J.E."/>
            <person name="Kasson M.T."/>
        </authorList>
    </citation>
    <scope>NUCLEOTIDE SEQUENCE</scope>
    <source>
        <strain evidence="4">ARSEF 14590</strain>
    </source>
</reference>
<dbReference type="Gene3D" id="1.20.5.340">
    <property type="match status" value="6"/>
</dbReference>
<evidence type="ECO:0000313" key="5">
    <source>
        <dbReference type="Proteomes" id="UP001251528"/>
    </source>
</evidence>
<feature type="repeat" description="ANK" evidence="2">
    <location>
        <begin position="789"/>
        <end position="821"/>
    </location>
</feature>
<dbReference type="PROSITE" id="PS50297">
    <property type="entry name" value="ANK_REP_REGION"/>
    <property type="match status" value="4"/>
</dbReference>
<feature type="repeat" description="ANK" evidence="2">
    <location>
        <begin position="918"/>
        <end position="950"/>
    </location>
</feature>
<evidence type="ECO:0000256" key="1">
    <source>
        <dbReference type="ARBA" id="ARBA00022737"/>
    </source>
</evidence>
<dbReference type="Gene3D" id="3.40.50.300">
    <property type="entry name" value="P-loop containing nucleotide triphosphate hydrolases"/>
    <property type="match status" value="1"/>
</dbReference>
<dbReference type="Pfam" id="PF23397">
    <property type="entry name" value="DUF7104"/>
    <property type="match status" value="13"/>
</dbReference>
<gene>
    <name evidence="4" type="ORF">QQS21_007109</name>
</gene>
<dbReference type="EMBL" id="JASWJB010000141">
    <property type="protein sequence ID" value="KAK2595149.1"/>
    <property type="molecule type" value="Genomic_DNA"/>
</dbReference>
<keyword evidence="5" id="KW-1185">Reference proteome</keyword>
<evidence type="ECO:0000313" key="4">
    <source>
        <dbReference type="EMBL" id="KAK2595149.1"/>
    </source>
</evidence>
<comment type="caution">
    <text evidence="4">The sequence shown here is derived from an EMBL/GenBank/DDBJ whole genome shotgun (WGS) entry which is preliminary data.</text>
</comment>
<keyword evidence="2" id="KW-0040">ANK repeat</keyword>
<evidence type="ECO:0000259" key="3">
    <source>
        <dbReference type="Pfam" id="PF24883"/>
    </source>
</evidence>
<dbReference type="InterPro" id="IPR027417">
    <property type="entry name" value="P-loop_NTPase"/>
</dbReference>
<feature type="repeat" description="ANK" evidence="2">
    <location>
        <begin position="1159"/>
        <end position="1191"/>
    </location>
</feature>
<dbReference type="Gene3D" id="1.25.40.20">
    <property type="entry name" value="Ankyrin repeat-containing domain"/>
    <property type="match status" value="4"/>
</dbReference>
<feature type="repeat" description="ANK" evidence="2">
    <location>
        <begin position="1255"/>
        <end position="1287"/>
    </location>
</feature>
<name>A0AAJ0CLE5_9HYPO</name>
<evidence type="ECO:0000256" key="2">
    <source>
        <dbReference type="PROSITE-ProRule" id="PRU00023"/>
    </source>
</evidence>
<dbReference type="Pfam" id="PF12796">
    <property type="entry name" value="Ank_2"/>
    <property type="match status" value="2"/>
</dbReference>